<dbReference type="SUPFAM" id="SSF53756">
    <property type="entry name" value="UDP-Glycosyltransferase/glycogen phosphorylase"/>
    <property type="match status" value="1"/>
</dbReference>
<accession>A0A543AMQ9</accession>
<comment type="caution">
    <text evidence="4">The sequence shown here is derived from an EMBL/GenBank/DDBJ whole genome shotgun (WGS) entry which is preliminary data.</text>
</comment>
<dbReference type="AlphaFoldDB" id="A0A543AMQ9"/>
<feature type="domain" description="Glycosyl transferase family 1" evidence="3">
    <location>
        <begin position="246"/>
        <end position="402"/>
    </location>
</feature>
<dbReference type="InterPro" id="IPR050194">
    <property type="entry name" value="Glycosyltransferase_grp1"/>
</dbReference>
<dbReference type="OrthoDB" id="509705at2"/>
<dbReference type="EMBL" id="VFOU01000001">
    <property type="protein sequence ID" value="TQL73849.1"/>
    <property type="molecule type" value="Genomic_DNA"/>
</dbReference>
<name>A0A543AMQ9_9MICC</name>
<dbReference type="PANTHER" id="PTHR45947:SF3">
    <property type="entry name" value="SULFOQUINOVOSYL TRANSFERASE SQD2"/>
    <property type="match status" value="1"/>
</dbReference>
<evidence type="ECO:0000313" key="5">
    <source>
        <dbReference type="Proteomes" id="UP000319746"/>
    </source>
</evidence>
<gene>
    <name evidence="4" type="ORF">FB556_0297</name>
</gene>
<dbReference type="Proteomes" id="UP000319746">
    <property type="component" value="Unassembled WGS sequence"/>
</dbReference>
<sequence length="436" mass="48483">MPVRTVQVVGLDNERPYEPDMIFLGGMFPQASADWIQRNSKGNIHNAANVMQWNLVRGLASHLGSKLNVVSSPFLGSFPKYFKKIRVPDFQLEIVSGAGGQGIGFLNLPGVKHVSRYFRLRRTLSAAIQTARPPHAVIAYSFSAVMAFSLRRVKRLDPTIVTCLVVPDLPGFMNLSAKRSLPRKMLGKLLIKRLYKTLEDVDCAVVLTEPMVSYMGFTKPHVVIEGIAPPSDAPDLDQSSTESPASSDTMIVYTGGLNAAFGVLELVQAFSTLTDPSLRLVLCGVGDAVQAIEEYATSDQRIIYQGLLPHKEVVALQRQATVLVNPRQNTEEYVKYSFPSKLMEYMVSGTPTVAYDLDGMPAEYREHLFIVPENDIASLAKTIQQVLAQSPAQRRDFGHRARTFVQEQKNPEVQTKKILRMIDAVTTQRKERYGRV</sequence>
<dbReference type="InterPro" id="IPR001296">
    <property type="entry name" value="Glyco_trans_1"/>
</dbReference>
<evidence type="ECO:0000259" key="3">
    <source>
        <dbReference type="Pfam" id="PF00534"/>
    </source>
</evidence>
<dbReference type="GO" id="GO:0016757">
    <property type="term" value="F:glycosyltransferase activity"/>
    <property type="evidence" value="ECO:0007669"/>
    <property type="project" value="InterPro"/>
</dbReference>
<proteinExistence type="predicted"/>
<evidence type="ECO:0000313" key="4">
    <source>
        <dbReference type="EMBL" id="TQL73849.1"/>
    </source>
</evidence>
<dbReference type="Pfam" id="PF00534">
    <property type="entry name" value="Glycos_transf_1"/>
    <property type="match status" value="1"/>
</dbReference>
<evidence type="ECO:0000256" key="2">
    <source>
        <dbReference type="ARBA" id="ARBA00022679"/>
    </source>
</evidence>
<dbReference type="PANTHER" id="PTHR45947">
    <property type="entry name" value="SULFOQUINOVOSYL TRANSFERASE SQD2"/>
    <property type="match status" value="1"/>
</dbReference>
<organism evidence="4 5">
    <name type="scientific">Enteractinococcus coprophilus</name>
    <dbReference type="NCBI Taxonomy" id="1027633"/>
    <lineage>
        <taxon>Bacteria</taxon>
        <taxon>Bacillati</taxon>
        <taxon>Actinomycetota</taxon>
        <taxon>Actinomycetes</taxon>
        <taxon>Micrococcales</taxon>
        <taxon>Micrococcaceae</taxon>
    </lineage>
</organism>
<evidence type="ECO:0000256" key="1">
    <source>
        <dbReference type="ARBA" id="ARBA00021292"/>
    </source>
</evidence>
<protein>
    <recommendedName>
        <fullName evidence="1">D-inositol 3-phosphate glycosyltransferase</fullName>
    </recommendedName>
</protein>
<reference evidence="4 5" key="1">
    <citation type="submission" date="2019-06" db="EMBL/GenBank/DDBJ databases">
        <title>Sequencing the genomes of 1000 actinobacteria strains.</title>
        <authorList>
            <person name="Klenk H.-P."/>
        </authorList>
    </citation>
    <scope>NUCLEOTIDE SEQUENCE [LARGE SCALE GENOMIC DNA]</scope>
    <source>
        <strain evidence="4 5">DSM 24083</strain>
    </source>
</reference>
<keyword evidence="5" id="KW-1185">Reference proteome</keyword>
<dbReference type="Gene3D" id="3.40.50.2000">
    <property type="entry name" value="Glycogen Phosphorylase B"/>
    <property type="match status" value="1"/>
</dbReference>
<keyword evidence="2 4" id="KW-0808">Transferase</keyword>